<gene>
    <name evidence="3" type="ORF">FN961_13855</name>
</gene>
<dbReference type="PANTHER" id="PTHR23403:SF1">
    <property type="entry name" value="TREHALASE"/>
    <property type="match status" value="1"/>
</dbReference>
<dbReference type="InterPro" id="IPR001661">
    <property type="entry name" value="Glyco_hydro_37"/>
</dbReference>
<evidence type="ECO:0000259" key="1">
    <source>
        <dbReference type="Pfam" id="PF21152"/>
    </source>
</evidence>
<dbReference type="Gene3D" id="1.50.10.10">
    <property type="match status" value="1"/>
</dbReference>
<dbReference type="SUPFAM" id="SSF48208">
    <property type="entry name" value="Six-hairpin glycosidases"/>
    <property type="match status" value="1"/>
</dbReference>
<name>A0A553JMS1_SHEHA</name>
<dbReference type="RefSeq" id="WP_144040771.1">
    <property type="nucleotide sequence ID" value="NZ_BMPL01000016.1"/>
</dbReference>
<evidence type="ECO:0000313" key="4">
    <source>
        <dbReference type="Proteomes" id="UP000318126"/>
    </source>
</evidence>
<dbReference type="Proteomes" id="UP000318126">
    <property type="component" value="Unassembled WGS sequence"/>
</dbReference>
<organism evidence="3 4">
    <name type="scientific">Shewanella hanedai</name>
    <name type="common">Alteromonas hanedai</name>
    <dbReference type="NCBI Taxonomy" id="25"/>
    <lineage>
        <taxon>Bacteria</taxon>
        <taxon>Pseudomonadati</taxon>
        <taxon>Pseudomonadota</taxon>
        <taxon>Gammaproteobacteria</taxon>
        <taxon>Alteromonadales</taxon>
        <taxon>Shewanellaceae</taxon>
        <taxon>Shewanella</taxon>
    </lineage>
</organism>
<proteinExistence type="predicted"/>
<feature type="domain" description="Mannosylglycerate hydrolase MGH1-like glycoside hydrolase" evidence="2">
    <location>
        <begin position="332"/>
        <end position="703"/>
    </location>
</feature>
<dbReference type="InterPro" id="IPR012341">
    <property type="entry name" value="6hp_glycosidase-like_sf"/>
</dbReference>
<dbReference type="OrthoDB" id="9781878at2"/>
<dbReference type="Pfam" id="PF22422">
    <property type="entry name" value="MGH1-like_GH"/>
    <property type="match status" value="1"/>
</dbReference>
<dbReference type="Pfam" id="PF21152">
    <property type="entry name" value="YgjK_N"/>
    <property type="match status" value="1"/>
</dbReference>
<dbReference type="InterPro" id="IPR008928">
    <property type="entry name" value="6-hairpin_glycosidase_sf"/>
</dbReference>
<reference evidence="4" key="1">
    <citation type="submission" date="2019-07" db="EMBL/GenBank/DDBJ databases">
        <title>Shewanella sp. YLB-08 draft genomic sequence.</title>
        <authorList>
            <person name="Yu L."/>
        </authorList>
    </citation>
    <scope>NUCLEOTIDE SEQUENCE [LARGE SCALE GENOMIC DNA]</scope>
    <source>
        <strain evidence="4">JCM 20706</strain>
    </source>
</reference>
<evidence type="ECO:0000313" key="3">
    <source>
        <dbReference type="EMBL" id="TRY13759.1"/>
    </source>
</evidence>
<comment type="caution">
    <text evidence="3">The sequence shown here is derived from an EMBL/GenBank/DDBJ whole genome shotgun (WGS) entry which is preliminary data.</text>
</comment>
<protein>
    <submittedName>
        <fullName evidence="3">Cell wall anchor protein</fullName>
    </submittedName>
</protein>
<evidence type="ECO:0000259" key="2">
    <source>
        <dbReference type="Pfam" id="PF22422"/>
    </source>
</evidence>
<feature type="domain" description="Glucosidase YgjK N-terminal" evidence="1">
    <location>
        <begin position="28"/>
        <end position="256"/>
    </location>
</feature>
<dbReference type="GO" id="GO:0005993">
    <property type="term" value="P:trehalose catabolic process"/>
    <property type="evidence" value="ECO:0007669"/>
    <property type="project" value="TreeGrafter"/>
</dbReference>
<dbReference type="Gene3D" id="2.70.98.50">
    <property type="entry name" value="putative glycoside hydrolase family protein from bacillus halodurans"/>
    <property type="match status" value="1"/>
</dbReference>
<accession>A0A553JMS1</accession>
<dbReference type="GO" id="GO:0004555">
    <property type="term" value="F:alpha,alpha-trehalase activity"/>
    <property type="evidence" value="ECO:0007669"/>
    <property type="project" value="InterPro"/>
</dbReference>
<sequence length="717" mass="81553">MLSCLLLCVSSLSSLDSVDYRDLLSYQGTPTSMEERDKRGNLKIPSTYVDKGAWHGFYLPDSVEQYAGFTGPMIIAQEYTLDFSDNLQKLIIENVDSGEMLSLTTAERIERYSRPDGLVQQFHWPEYSLELKLSYSDDRTSVFTTRLVNHTQTPQHWRLTWSGKPFTHHLKLPQHALIRELETWKQGVRWKLNPIMNTWQMQLADAEFELWFDRDMKIEALEGNGYRATTSTLSVAAKSQLSVLSAQRYFHTHKEGIQHKAVNWTQVDTALASNQQIWQQRLDRLISSGDLAYQRMAVKSMLTLIHNWRSPAGALLRDVVTPSVTYKWFNGVWAWDSWKQAVALAYFDAELAKSNVLAMFDYQFTAKDSVRPQDEGNLPDAIFYNKDNARGGEGGNWNERNGKPPLATWAVWAIYQQSQDTAFVELLYPKLVAYHNWWYRNRDHNGNGLAEYGANVHPAHIKEGKPDRAAIIEAAAWESGMDNAPRFDDDGSVLVLENRNSEGLLLGYSLSQESVDLNAYLFAEKVLLAKMSAVLGRSEDSIVWSTQAEQLKLKIQTEMFDAQSGFFYDVRFDDTGREMMTEAGKGVEGWIPLWAGVASQAQANTLVEQHLTPKAFATKIPFPTVSADSPHFQAQRYWRGPVWLDQALFGLQGLQRYGFNTEAELLASKLVNNGEGILGMEPIRENYDPITGQGLHCNNFSWSASVLLIIYKTWLDK</sequence>
<dbReference type="AlphaFoldDB" id="A0A553JMS1"/>
<keyword evidence="4" id="KW-1185">Reference proteome</keyword>
<dbReference type="EMBL" id="VKGK01000016">
    <property type="protein sequence ID" value="TRY13759.1"/>
    <property type="molecule type" value="Genomic_DNA"/>
</dbReference>
<dbReference type="InterPro" id="IPR048450">
    <property type="entry name" value="YgjK_N"/>
</dbReference>
<dbReference type="PANTHER" id="PTHR23403">
    <property type="entry name" value="TREHALASE"/>
    <property type="match status" value="1"/>
</dbReference>
<dbReference type="InterPro" id="IPR054491">
    <property type="entry name" value="MGH1-like_GH"/>
</dbReference>